<dbReference type="Proteomes" id="UP000799757">
    <property type="component" value="Unassembled WGS sequence"/>
</dbReference>
<protein>
    <submittedName>
        <fullName evidence="2">Uncharacterized protein</fullName>
    </submittedName>
</protein>
<evidence type="ECO:0000313" key="2">
    <source>
        <dbReference type="EMBL" id="KAF2786860.1"/>
    </source>
</evidence>
<dbReference type="AlphaFoldDB" id="A0A6A6WRW6"/>
<organism evidence="2 3">
    <name type="scientific">Melanomma pulvis-pyrius CBS 109.77</name>
    <dbReference type="NCBI Taxonomy" id="1314802"/>
    <lineage>
        <taxon>Eukaryota</taxon>
        <taxon>Fungi</taxon>
        <taxon>Dikarya</taxon>
        <taxon>Ascomycota</taxon>
        <taxon>Pezizomycotina</taxon>
        <taxon>Dothideomycetes</taxon>
        <taxon>Pleosporomycetidae</taxon>
        <taxon>Pleosporales</taxon>
        <taxon>Melanommataceae</taxon>
        <taxon>Melanomma</taxon>
    </lineage>
</organism>
<keyword evidence="1" id="KW-1133">Transmembrane helix</keyword>
<reference evidence="2" key="1">
    <citation type="journal article" date="2020" name="Stud. Mycol.">
        <title>101 Dothideomycetes genomes: a test case for predicting lifestyles and emergence of pathogens.</title>
        <authorList>
            <person name="Haridas S."/>
            <person name="Albert R."/>
            <person name="Binder M."/>
            <person name="Bloem J."/>
            <person name="Labutti K."/>
            <person name="Salamov A."/>
            <person name="Andreopoulos B."/>
            <person name="Baker S."/>
            <person name="Barry K."/>
            <person name="Bills G."/>
            <person name="Bluhm B."/>
            <person name="Cannon C."/>
            <person name="Castanera R."/>
            <person name="Culley D."/>
            <person name="Daum C."/>
            <person name="Ezra D."/>
            <person name="Gonzalez J."/>
            <person name="Henrissat B."/>
            <person name="Kuo A."/>
            <person name="Liang C."/>
            <person name="Lipzen A."/>
            <person name="Lutzoni F."/>
            <person name="Magnuson J."/>
            <person name="Mondo S."/>
            <person name="Nolan M."/>
            <person name="Ohm R."/>
            <person name="Pangilinan J."/>
            <person name="Park H.-J."/>
            <person name="Ramirez L."/>
            <person name="Alfaro M."/>
            <person name="Sun H."/>
            <person name="Tritt A."/>
            <person name="Yoshinaga Y."/>
            <person name="Zwiers L.-H."/>
            <person name="Turgeon B."/>
            <person name="Goodwin S."/>
            <person name="Spatafora J."/>
            <person name="Crous P."/>
            <person name="Grigoriev I."/>
        </authorList>
    </citation>
    <scope>NUCLEOTIDE SEQUENCE</scope>
    <source>
        <strain evidence="2">CBS 109.77</strain>
    </source>
</reference>
<accession>A0A6A6WRW6</accession>
<name>A0A6A6WRW6_9PLEO</name>
<proteinExistence type="predicted"/>
<keyword evidence="1" id="KW-0472">Membrane</keyword>
<keyword evidence="3" id="KW-1185">Reference proteome</keyword>
<gene>
    <name evidence="2" type="ORF">K505DRAFT_137330</name>
</gene>
<keyword evidence="1" id="KW-0812">Transmembrane</keyword>
<dbReference type="EMBL" id="MU002395">
    <property type="protein sequence ID" value="KAF2786860.1"/>
    <property type="molecule type" value="Genomic_DNA"/>
</dbReference>
<evidence type="ECO:0000313" key="3">
    <source>
        <dbReference type="Proteomes" id="UP000799757"/>
    </source>
</evidence>
<evidence type="ECO:0000256" key="1">
    <source>
        <dbReference type="SAM" id="Phobius"/>
    </source>
</evidence>
<sequence length="169" mass="19937">MISQPQPTKPFLAKISFHSSGSSISGSPRCIVWMDGVSKIRGVKDDRHGTWSTGYQKSFLFLIDVYLACMYKSWVYFIFHPLQPTNYATIPFSFLCLHRILHGIPRRRYREQSYMYTLCESVQDDVYHTFVFVPKYTKPVFLFFFFFFSFSFFRGCTRFTGRNTSERPA</sequence>
<feature type="transmembrane region" description="Helical" evidence="1">
    <location>
        <begin position="140"/>
        <end position="157"/>
    </location>
</feature>
<feature type="transmembrane region" description="Helical" evidence="1">
    <location>
        <begin position="59"/>
        <end position="79"/>
    </location>
</feature>